<dbReference type="EMBL" id="DRIG01000103">
    <property type="protein sequence ID" value="HEC79487.1"/>
    <property type="molecule type" value="Genomic_DNA"/>
</dbReference>
<evidence type="ECO:0000259" key="5">
    <source>
        <dbReference type="PROSITE" id="PS51123"/>
    </source>
</evidence>
<dbReference type="GO" id="GO:0009279">
    <property type="term" value="C:cell outer membrane"/>
    <property type="evidence" value="ECO:0007669"/>
    <property type="project" value="UniProtKB-SubCell"/>
</dbReference>
<evidence type="ECO:0000256" key="3">
    <source>
        <dbReference type="ARBA" id="ARBA00023237"/>
    </source>
</evidence>
<evidence type="ECO:0000313" key="6">
    <source>
        <dbReference type="EMBL" id="HEC79487.1"/>
    </source>
</evidence>
<protein>
    <submittedName>
        <fullName evidence="6">OmpA family protein</fullName>
    </submittedName>
</protein>
<keyword evidence="2 4" id="KW-0472">Membrane</keyword>
<comment type="caution">
    <text evidence="6">The sequence shown here is derived from an EMBL/GenBank/DDBJ whole genome shotgun (WGS) entry which is preliminary data.</text>
</comment>
<evidence type="ECO:0000256" key="4">
    <source>
        <dbReference type="PROSITE-ProRule" id="PRU00473"/>
    </source>
</evidence>
<dbReference type="PROSITE" id="PS51257">
    <property type="entry name" value="PROKAR_LIPOPROTEIN"/>
    <property type="match status" value="1"/>
</dbReference>
<sequence>MRYMKLILSLIFILGIFIACPKKQTVAPVEEVPAEEEIPFEEVQIPEEPAKPELVLERIFFDFDKSDIRVDAVPILEKNAEMLKLYPEVKVVIEGHCCEIGTAEYNLALGERRAKAARDYLLMLGITPDRLSTVSYGEEKPLDPTNLERNRRCEFVVQ</sequence>
<dbReference type="PRINTS" id="PR01021">
    <property type="entry name" value="OMPADOMAIN"/>
</dbReference>
<dbReference type="InterPro" id="IPR006665">
    <property type="entry name" value="OmpA-like"/>
</dbReference>
<comment type="subcellular location">
    <subcellularLocation>
        <location evidence="1">Cell outer membrane</location>
    </subcellularLocation>
</comment>
<dbReference type="PANTHER" id="PTHR30329">
    <property type="entry name" value="STATOR ELEMENT OF FLAGELLAR MOTOR COMPLEX"/>
    <property type="match status" value="1"/>
</dbReference>
<gene>
    <name evidence="6" type="ORF">ENI34_10180</name>
</gene>
<dbReference type="PROSITE" id="PS51123">
    <property type="entry name" value="OMPA_2"/>
    <property type="match status" value="1"/>
</dbReference>
<dbReference type="InterPro" id="IPR036737">
    <property type="entry name" value="OmpA-like_sf"/>
</dbReference>
<dbReference type="InterPro" id="IPR050330">
    <property type="entry name" value="Bact_OuterMem_StrucFunc"/>
</dbReference>
<dbReference type="PANTHER" id="PTHR30329:SF21">
    <property type="entry name" value="LIPOPROTEIN YIAD-RELATED"/>
    <property type="match status" value="1"/>
</dbReference>
<dbReference type="Proteomes" id="UP000885826">
    <property type="component" value="Unassembled WGS sequence"/>
</dbReference>
<keyword evidence="3" id="KW-0998">Cell outer membrane</keyword>
<organism evidence="6 7">
    <name type="scientific">candidate division WOR-3 bacterium</name>
    <dbReference type="NCBI Taxonomy" id="2052148"/>
    <lineage>
        <taxon>Bacteria</taxon>
        <taxon>Bacteria division WOR-3</taxon>
    </lineage>
</organism>
<dbReference type="InterPro" id="IPR006664">
    <property type="entry name" value="OMP_bac"/>
</dbReference>
<dbReference type="SUPFAM" id="SSF103088">
    <property type="entry name" value="OmpA-like"/>
    <property type="match status" value="1"/>
</dbReference>
<evidence type="ECO:0000256" key="1">
    <source>
        <dbReference type="ARBA" id="ARBA00004442"/>
    </source>
</evidence>
<dbReference type="AlphaFoldDB" id="A0A9C9EPA2"/>
<feature type="domain" description="OmpA-like" evidence="5">
    <location>
        <begin position="48"/>
        <end position="158"/>
    </location>
</feature>
<dbReference type="CDD" id="cd07185">
    <property type="entry name" value="OmpA_C-like"/>
    <property type="match status" value="1"/>
</dbReference>
<reference evidence="6" key="1">
    <citation type="journal article" date="2020" name="mSystems">
        <title>Genome- and Community-Level Interaction Insights into Carbon Utilization and Element Cycling Functions of Hydrothermarchaeota in Hydrothermal Sediment.</title>
        <authorList>
            <person name="Zhou Z."/>
            <person name="Liu Y."/>
            <person name="Xu W."/>
            <person name="Pan J."/>
            <person name="Luo Z.H."/>
            <person name="Li M."/>
        </authorList>
    </citation>
    <scope>NUCLEOTIDE SEQUENCE</scope>
    <source>
        <strain evidence="6">HyVt-388</strain>
    </source>
</reference>
<name>A0A9C9EPA2_UNCW3</name>
<dbReference type="Pfam" id="PF00691">
    <property type="entry name" value="OmpA"/>
    <property type="match status" value="1"/>
</dbReference>
<evidence type="ECO:0000256" key="2">
    <source>
        <dbReference type="ARBA" id="ARBA00023136"/>
    </source>
</evidence>
<evidence type="ECO:0000313" key="7">
    <source>
        <dbReference type="Proteomes" id="UP000885826"/>
    </source>
</evidence>
<dbReference type="Gene3D" id="3.30.1330.60">
    <property type="entry name" value="OmpA-like domain"/>
    <property type="match status" value="1"/>
</dbReference>
<accession>A0A9C9EPA2</accession>
<proteinExistence type="predicted"/>